<dbReference type="PANTHER" id="PTHR42824:SF1">
    <property type="entry name" value="GLUTAMINE AMIDOTRANSFERASE YAFJ-RELATED"/>
    <property type="match status" value="1"/>
</dbReference>
<dbReference type="PROSITE" id="PS51278">
    <property type="entry name" value="GATASE_TYPE_2"/>
    <property type="match status" value="1"/>
</dbReference>
<dbReference type="SUPFAM" id="SSF56235">
    <property type="entry name" value="N-terminal nucleophile aminohydrolases (Ntn hydrolases)"/>
    <property type="match status" value="1"/>
</dbReference>
<accession>A0A1I4IW97</accession>
<dbReference type="Pfam" id="PF13230">
    <property type="entry name" value="GATase_4"/>
    <property type="match status" value="1"/>
</dbReference>
<dbReference type="AlphaFoldDB" id="A0A1I4IW97"/>
<dbReference type="PANTHER" id="PTHR42824">
    <property type="entry name" value="GLUTAMINE AMIDOTRANSFERASE"/>
    <property type="match status" value="1"/>
</dbReference>
<organism evidence="3 4">
    <name type="scientific">Rugamonas rubra</name>
    <dbReference type="NCBI Taxonomy" id="758825"/>
    <lineage>
        <taxon>Bacteria</taxon>
        <taxon>Pseudomonadati</taxon>
        <taxon>Pseudomonadota</taxon>
        <taxon>Betaproteobacteria</taxon>
        <taxon>Burkholderiales</taxon>
        <taxon>Oxalobacteraceae</taxon>
        <taxon>Telluria group</taxon>
        <taxon>Rugamonas</taxon>
    </lineage>
</organism>
<dbReference type="Gene3D" id="3.60.20.10">
    <property type="entry name" value="Glutamine Phosphoribosylpyrophosphate, subunit 1, domain 1"/>
    <property type="match status" value="1"/>
</dbReference>
<evidence type="ECO:0000256" key="1">
    <source>
        <dbReference type="ARBA" id="ARBA00022962"/>
    </source>
</evidence>
<dbReference type="InterPro" id="IPR026869">
    <property type="entry name" value="EgtC-like"/>
</dbReference>
<sequence>MNSSKPAALGFSFAGFAERGGRTGEHKDGWGIAIHGDGGCRLITDHLASIDSPLAAELKRQPVKAHNIVAHIRKATQGRVALENSHPFTRTLWGRTWSFAHNGDLGRFAAPPAAYRPAGDTDSEMAFCHLLSGLLRRFPDGQPARHLLYAALAELAGAVAAHGSFNFILSNGELMFAHCSTKLYYVLRAYPFSVARLIDCDLSIDFRRHNHLDDRIAVIATAPLTSDEPWQAFAPGELRLFVAGQAVASPAAPAPSTRRLHFAIC</sequence>
<protein>
    <submittedName>
        <fullName evidence="3">Glutamine amidotransferase</fullName>
    </submittedName>
</protein>
<dbReference type="InterPro" id="IPR017932">
    <property type="entry name" value="GATase_2_dom"/>
</dbReference>
<dbReference type="GO" id="GO:0016740">
    <property type="term" value="F:transferase activity"/>
    <property type="evidence" value="ECO:0007669"/>
    <property type="project" value="UniProtKB-KW"/>
</dbReference>
<dbReference type="InterPro" id="IPR029055">
    <property type="entry name" value="Ntn_hydrolases_N"/>
</dbReference>
<keyword evidence="4" id="KW-1185">Reference proteome</keyword>
<reference evidence="3 4" key="1">
    <citation type="submission" date="2016-10" db="EMBL/GenBank/DDBJ databases">
        <authorList>
            <person name="de Groot N.N."/>
        </authorList>
    </citation>
    <scope>NUCLEOTIDE SEQUENCE [LARGE SCALE GENOMIC DNA]</scope>
    <source>
        <strain evidence="3 4">ATCC 43154</strain>
    </source>
</reference>
<name>A0A1I4IW97_9BURK</name>
<dbReference type="EMBL" id="FOTW01000005">
    <property type="protein sequence ID" value="SFL58036.1"/>
    <property type="molecule type" value="Genomic_DNA"/>
</dbReference>
<evidence type="ECO:0000259" key="2">
    <source>
        <dbReference type="PROSITE" id="PS51278"/>
    </source>
</evidence>
<dbReference type="CDD" id="cd01908">
    <property type="entry name" value="YafJ"/>
    <property type="match status" value="1"/>
</dbReference>
<gene>
    <name evidence="3" type="ORF">SAMN02982985_00782</name>
</gene>
<evidence type="ECO:0000313" key="4">
    <source>
        <dbReference type="Proteomes" id="UP000199470"/>
    </source>
</evidence>
<dbReference type="STRING" id="758825.SAMN02982985_00782"/>
<keyword evidence="3" id="KW-0808">Transferase</keyword>
<dbReference type="Proteomes" id="UP000199470">
    <property type="component" value="Unassembled WGS sequence"/>
</dbReference>
<evidence type="ECO:0000313" key="3">
    <source>
        <dbReference type="EMBL" id="SFL58036.1"/>
    </source>
</evidence>
<feature type="domain" description="Glutamine amidotransferase type-2" evidence="2">
    <location>
        <begin position="1"/>
        <end position="265"/>
    </location>
</feature>
<proteinExistence type="predicted"/>
<keyword evidence="1 3" id="KW-0315">Glutamine amidotransferase</keyword>